<keyword evidence="3" id="KW-0138">CF(0)</keyword>
<reference evidence="13 14" key="1">
    <citation type="journal article" date="2009" name="BMC Genomics">
        <title>Conservation in the face of diversity: multistrain analysis of an intracellular bacterium.</title>
        <authorList>
            <person name="Dark M.J."/>
            <person name="Herndon D.R."/>
            <person name="Kappmeyer L.S."/>
            <person name="Gonzales M.P."/>
            <person name="Nordeen E."/>
            <person name="Palmer G.H."/>
            <person name="Knowles D.P. Jr."/>
            <person name="Brayton K.A."/>
        </authorList>
    </citation>
    <scope>NUCLEOTIDE SEQUENCE [LARGE SCALE GENOMIC DNA]</scope>
    <source>
        <strain evidence="13 14">Florida</strain>
    </source>
</reference>
<evidence type="ECO:0000256" key="8">
    <source>
        <dbReference type="ARBA" id="ARBA00023310"/>
    </source>
</evidence>
<feature type="domain" description="V-ATPase proteolipid subunit C-like" evidence="12">
    <location>
        <begin position="14"/>
        <end position="75"/>
    </location>
</feature>
<keyword evidence="6" id="KW-0446">Lipid-binding</keyword>
<protein>
    <recommendedName>
        <fullName evidence="9">ATP synthase F(0) sector subunit c</fullName>
    </recommendedName>
    <alternativeName>
        <fullName evidence="10">F-type ATPase subunit c</fullName>
    </alternativeName>
</protein>
<sequence>MHWWWFMDSLRFVAVGLSVLGMVASAFGVAAVFSAMLNGIARNPETEDKLKKYVYTGAALVEAMGLFSFLLALLLIFVAG</sequence>
<dbReference type="InterPro" id="IPR038662">
    <property type="entry name" value="ATP_synth_F0_csu_sf"/>
</dbReference>
<evidence type="ECO:0000256" key="4">
    <source>
        <dbReference type="ARBA" id="ARBA00022692"/>
    </source>
</evidence>
<name>B9KGW7_ANAMF</name>
<keyword evidence="5 11" id="KW-1133">Transmembrane helix</keyword>
<gene>
    <name evidence="13" type="primary">atpE</name>
    <name evidence="13" type="ordered locus">AMF_841</name>
</gene>
<dbReference type="NCBIfam" id="NF005733">
    <property type="entry name" value="PRK07558.1"/>
    <property type="match status" value="1"/>
</dbReference>
<evidence type="ECO:0000256" key="5">
    <source>
        <dbReference type="ARBA" id="ARBA00022989"/>
    </source>
</evidence>
<dbReference type="InterPro" id="IPR002379">
    <property type="entry name" value="ATPase_proteolipid_c-like_dom"/>
</dbReference>
<dbReference type="GO" id="GO:0045259">
    <property type="term" value="C:proton-transporting ATP synthase complex"/>
    <property type="evidence" value="ECO:0007669"/>
    <property type="project" value="UniProtKB-KW"/>
</dbReference>
<dbReference type="GO" id="GO:0016787">
    <property type="term" value="F:hydrolase activity"/>
    <property type="evidence" value="ECO:0007669"/>
    <property type="project" value="UniProtKB-KW"/>
</dbReference>
<keyword evidence="3" id="KW-0406">Ion transport</keyword>
<dbReference type="PANTHER" id="PTHR10031:SF0">
    <property type="entry name" value="ATPASE PROTEIN 9"/>
    <property type="match status" value="1"/>
</dbReference>
<dbReference type="CDD" id="cd18182">
    <property type="entry name" value="ATP-synt_Fo_c_ATP5G3"/>
    <property type="match status" value="1"/>
</dbReference>
<evidence type="ECO:0000256" key="7">
    <source>
        <dbReference type="ARBA" id="ARBA00023136"/>
    </source>
</evidence>
<keyword evidence="7 11" id="KW-0472">Membrane</keyword>
<dbReference type="GO" id="GO:0033177">
    <property type="term" value="C:proton-transporting two-sector ATPase complex, proton-transporting domain"/>
    <property type="evidence" value="ECO:0007669"/>
    <property type="project" value="InterPro"/>
</dbReference>
<dbReference type="Gene3D" id="1.20.20.10">
    <property type="entry name" value="F1F0 ATP synthase subunit C"/>
    <property type="match status" value="1"/>
</dbReference>
<proteinExistence type="inferred from homology"/>
<dbReference type="EMBL" id="CP001079">
    <property type="protein sequence ID" value="ACM49671.1"/>
    <property type="molecule type" value="Genomic_DNA"/>
</dbReference>
<dbReference type="InterPro" id="IPR035921">
    <property type="entry name" value="F/V-ATP_Csub_sf"/>
</dbReference>
<evidence type="ECO:0000256" key="1">
    <source>
        <dbReference type="ARBA" id="ARBA00004141"/>
    </source>
</evidence>
<keyword evidence="4 11" id="KW-0812">Transmembrane</keyword>
<dbReference type="InterPro" id="IPR000454">
    <property type="entry name" value="ATP_synth_F0_csu"/>
</dbReference>
<dbReference type="Proteomes" id="UP000007307">
    <property type="component" value="Chromosome"/>
</dbReference>
<dbReference type="AlphaFoldDB" id="B9KGW7"/>
<dbReference type="Pfam" id="PF00137">
    <property type="entry name" value="ATP-synt_C"/>
    <property type="match status" value="1"/>
</dbReference>
<evidence type="ECO:0000259" key="12">
    <source>
        <dbReference type="Pfam" id="PF00137"/>
    </source>
</evidence>
<keyword evidence="14" id="KW-1185">Reference proteome</keyword>
<evidence type="ECO:0000256" key="6">
    <source>
        <dbReference type="ARBA" id="ARBA00023121"/>
    </source>
</evidence>
<evidence type="ECO:0000313" key="13">
    <source>
        <dbReference type="EMBL" id="ACM49671.1"/>
    </source>
</evidence>
<keyword evidence="3" id="KW-0813">Transport</keyword>
<feature type="transmembrane region" description="Helical" evidence="11">
    <location>
        <begin position="12"/>
        <end position="41"/>
    </location>
</feature>
<feature type="transmembrane region" description="Helical" evidence="11">
    <location>
        <begin position="53"/>
        <end position="79"/>
    </location>
</feature>
<keyword evidence="3" id="KW-0375">Hydrogen ion transport</keyword>
<accession>B9KGW7</accession>
<evidence type="ECO:0000313" key="14">
    <source>
        <dbReference type="Proteomes" id="UP000007307"/>
    </source>
</evidence>
<evidence type="ECO:0000256" key="11">
    <source>
        <dbReference type="SAM" id="Phobius"/>
    </source>
</evidence>
<dbReference type="PANTHER" id="PTHR10031">
    <property type="entry name" value="ATP SYNTHASE LIPID-BINDING PROTEIN, MITOCHONDRIAL"/>
    <property type="match status" value="1"/>
</dbReference>
<evidence type="ECO:0000256" key="2">
    <source>
        <dbReference type="ARBA" id="ARBA00006704"/>
    </source>
</evidence>
<dbReference type="KEGG" id="amf:AMF_841"/>
<dbReference type="HOGENOM" id="CLU_148047_4_0_5"/>
<comment type="subcellular location">
    <subcellularLocation>
        <location evidence="1">Membrane</location>
        <topology evidence="1">Multi-pass membrane protein</topology>
    </subcellularLocation>
</comment>
<dbReference type="PRINTS" id="PR00124">
    <property type="entry name" value="ATPASEC"/>
</dbReference>
<keyword evidence="13" id="KW-0378">Hydrolase</keyword>
<evidence type="ECO:0000256" key="3">
    <source>
        <dbReference type="ARBA" id="ARBA00022547"/>
    </source>
</evidence>
<dbReference type="GO" id="GO:0008289">
    <property type="term" value="F:lipid binding"/>
    <property type="evidence" value="ECO:0007669"/>
    <property type="project" value="UniProtKB-KW"/>
</dbReference>
<dbReference type="eggNOG" id="COG0636">
    <property type="taxonomic scope" value="Bacteria"/>
</dbReference>
<evidence type="ECO:0000256" key="10">
    <source>
        <dbReference type="ARBA" id="ARBA00032887"/>
    </source>
</evidence>
<dbReference type="SUPFAM" id="SSF81333">
    <property type="entry name" value="F1F0 ATP synthase subunit C"/>
    <property type="match status" value="1"/>
</dbReference>
<dbReference type="GO" id="GO:0015986">
    <property type="term" value="P:proton motive force-driven ATP synthesis"/>
    <property type="evidence" value="ECO:0007669"/>
    <property type="project" value="InterPro"/>
</dbReference>
<organism evidence="13 14">
    <name type="scientific">Anaplasma marginale (strain Florida)</name>
    <dbReference type="NCBI Taxonomy" id="320483"/>
    <lineage>
        <taxon>Bacteria</taxon>
        <taxon>Pseudomonadati</taxon>
        <taxon>Pseudomonadota</taxon>
        <taxon>Alphaproteobacteria</taxon>
        <taxon>Rickettsiales</taxon>
        <taxon>Anaplasmataceae</taxon>
        <taxon>Anaplasma</taxon>
    </lineage>
</organism>
<dbReference type="GO" id="GO:0015078">
    <property type="term" value="F:proton transmembrane transporter activity"/>
    <property type="evidence" value="ECO:0007669"/>
    <property type="project" value="InterPro"/>
</dbReference>
<dbReference type="STRING" id="320483.AMF_841"/>
<comment type="similarity">
    <text evidence="2">Belongs to the ATPase C chain family.</text>
</comment>
<evidence type="ECO:0000256" key="9">
    <source>
        <dbReference type="ARBA" id="ARBA00032200"/>
    </source>
</evidence>
<keyword evidence="8" id="KW-0066">ATP synthesis</keyword>